<gene>
    <name evidence="10" type="ORF">DWU89_03600</name>
    <name evidence="9" type="ORF">H8784_03555</name>
</gene>
<dbReference type="Pfam" id="PF12838">
    <property type="entry name" value="Fer4_7"/>
    <property type="match status" value="1"/>
</dbReference>
<protein>
    <submittedName>
        <fullName evidence="10">4Fe-4S dicluster domain-containing protein</fullName>
    </submittedName>
</protein>
<dbReference type="PANTHER" id="PTHR30176">
    <property type="entry name" value="FERREDOXIN-TYPE PROTEIN NAPH"/>
    <property type="match status" value="1"/>
</dbReference>
<keyword evidence="2" id="KW-0004">4Fe-4S</keyword>
<dbReference type="PROSITE" id="PS51379">
    <property type="entry name" value="4FE4S_FER_2"/>
    <property type="match status" value="6"/>
</dbReference>
<dbReference type="CDD" id="cd16373">
    <property type="entry name" value="DMSOR_beta_like"/>
    <property type="match status" value="1"/>
</dbReference>
<evidence type="ECO:0000259" key="8">
    <source>
        <dbReference type="PROSITE" id="PS51379"/>
    </source>
</evidence>
<dbReference type="PROSITE" id="PS00198">
    <property type="entry name" value="4FE4S_FER_1"/>
    <property type="match status" value="1"/>
</dbReference>
<keyword evidence="7" id="KW-0812">Transmembrane</keyword>
<name>A0A3D8HHW5_9BACT</name>
<feature type="domain" description="4Fe-4S ferredoxin-type" evidence="8">
    <location>
        <begin position="438"/>
        <end position="457"/>
    </location>
</feature>
<comment type="caution">
    <text evidence="10">The sequence shown here is derived from an EMBL/GenBank/DDBJ whole genome shotgun (WGS) entry which is preliminary data.</text>
</comment>
<dbReference type="Proteomes" id="UP000256321">
    <property type="component" value="Unassembled WGS sequence"/>
</dbReference>
<evidence type="ECO:0000313" key="9">
    <source>
        <dbReference type="EMBL" id="MBC8600794.1"/>
    </source>
</evidence>
<evidence type="ECO:0000256" key="4">
    <source>
        <dbReference type="ARBA" id="ARBA00022982"/>
    </source>
</evidence>
<evidence type="ECO:0000256" key="7">
    <source>
        <dbReference type="SAM" id="Phobius"/>
    </source>
</evidence>
<evidence type="ECO:0000313" key="11">
    <source>
        <dbReference type="Proteomes" id="UP000256321"/>
    </source>
</evidence>
<dbReference type="InterPro" id="IPR017900">
    <property type="entry name" value="4Fe4S_Fe_S_CS"/>
</dbReference>
<dbReference type="SUPFAM" id="SSF54862">
    <property type="entry name" value="4Fe-4S ferredoxins"/>
    <property type="match status" value="2"/>
</dbReference>
<organism evidence="10 11">
    <name type="scientific">Parabacteroides acidifaciens</name>
    <dbReference type="NCBI Taxonomy" id="2290935"/>
    <lineage>
        <taxon>Bacteria</taxon>
        <taxon>Pseudomonadati</taxon>
        <taxon>Bacteroidota</taxon>
        <taxon>Bacteroidia</taxon>
        <taxon>Bacteroidales</taxon>
        <taxon>Tannerellaceae</taxon>
        <taxon>Parabacteroides</taxon>
    </lineage>
</organism>
<feature type="transmembrane region" description="Helical" evidence="7">
    <location>
        <begin position="166"/>
        <end position="189"/>
    </location>
</feature>
<keyword evidence="4" id="KW-0249">Electron transport</keyword>
<dbReference type="GO" id="GO:0046872">
    <property type="term" value="F:metal ion binding"/>
    <property type="evidence" value="ECO:0007669"/>
    <property type="project" value="UniProtKB-KW"/>
</dbReference>
<keyword evidence="12" id="KW-1185">Reference proteome</keyword>
<feature type="domain" description="4Fe-4S ferredoxin-type" evidence="8">
    <location>
        <begin position="215"/>
        <end position="244"/>
    </location>
</feature>
<evidence type="ECO:0000256" key="5">
    <source>
        <dbReference type="ARBA" id="ARBA00023004"/>
    </source>
</evidence>
<keyword evidence="7" id="KW-1133">Transmembrane helix</keyword>
<feature type="domain" description="4Fe-4S ferredoxin-type" evidence="8">
    <location>
        <begin position="466"/>
        <end position="498"/>
    </location>
</feature>
<sequence length="504" mass="55471">MLRKIRLMAATLCFVLITLLFLDFTGTLHGWFGWLAKIQFLPAVLALNVGVVLLLILLTLVFGRIYCSVICPLGVFQDVIARFGRIGKKLPYSYSPALSWLRYGVLAVFVAALVAGVGSFVALLAPYSAYGRIANSLLQPLWMWGNNLLAYLAERMDSYAFYEVDVWMKSLSTLLVAVATVVVLFVLAWRNGRTYCNTICPVGTVLGFISRFSLYRITIDTEKCNSCGLCTRQCKAACIDGKQHKVDGSRCVVCMNCLDVCRKNALSYAPVWKAKKQETDQPATEDKTNLSRRRALSTTALVLMGGALKAQEKKAEEVEMKRDGGLAPIKERKEQERLTPIVPPGAQSIRNMRQHCTACQLCVSVCPSHVLRPSGGLMTLMQPEMSYERGYCRPECTKCSEVCPAGAILPITKEDKSSVQIGHAVWVKANCVPITDGVECGNCSRHCPTNAIEMVASDPADPKSLKIPAINVERCIGCGACENLCPSRPLTAIYVEGHERHRVI</sequence>
<dbReference type="EMBL" id="JACRTI010000005">
    <property type="protein sequence ID" value="MBC8600794.1"/>
    <property type="molecule type" value="Genomic_DNA"/>
</dbReference>
<accession>A0A3D8HHW5</accession>
<dbReference type="Gene3D" id="3.30.70.20">
    <property type="match status" value="3"/>
</dbReference>
<keyword evidence="6" id="KW-0411">Iron-sulfur</keyword>
<dbReference type="PANTHER" id="PTHR30176:SF3">
    <property type="entry name" value="FERREDOXIN-TYPE PROTEIN NAPH"/>
    <property type="match status" value="1"/>
</dbReference>
<proteinExistence type="predicted"/>
<dbReference type="Proteomes" id="UP000629596">
    <property type="component" value="Unassembled WGS sequence"/>
</dbReference>
<dbReference type="RefSeq" id="WP_115498308.1">
    <property type="nucleotide sequence ID" value="NZ_JACRTI010000005.1"/>
</dbReference>
<keyword evidence="5" id="KW-0408">Iron</keyword>
<keyword evidence="3" id="KW-0479">Metal-binding</keyword>
<evidence type="ECO:0000256" key="2">
    <source>
        <dbReference type="ARBA" id="ARBA00022485"/>
    </source>
</evidence>
<feature type="domain" description="4Fe-4S ferredoxin-type" evidence="8">
    <location>
        <begin position="245"/>
        <end position="271"/>
    </location>
</feature>
<reference evidence="10 11" key="1">
    <citation type="submission" date="2018-07" db="EMBL/GenBank/DDBJ databases">
        <title>Parabacteroides acidifaciens nov. sp., isolated from human feces.</title>
        <authorList>
            <person name="Wang Y.J."/>
        </authorList>
    </citation>
    <scope>NUCLEOTIDE SEQUENCE [LARGE SCALE GENOMIC DNA]</scope>
    <source>
        <strain evidence="10 11">426-9</strain>
    </source>
</reference>
<feature type="domain" description="4Fe-4S ferredoxin-type" evidence="8">
    <location>
        <begin position="381"/>
        <end position="414"/>
    </location>
</feature>
<dbReference type="GO" id="GO:0005886">
    <property type="term" value="C:plasma membrane"/>
    <property type="evidence" value="ECO:0007669"/>
    <property type="project" value="TreeGrafter"/>
</dbReference>
<evidence type="ECO:0000256" key="3">
    <source>
        <dbReference type="ARBA" id="ARBA00022723"/>
    </source>
</evidence>
<dbReference type="GO" id="GO:0051539">
    <property type="term" value="F:4 iron, 4 sulfur cluster binding"/>
    <property type="evidence" value="ECO:0007669"/>
    <property type="project" value="UniProtKB-KW"/>
</dbReference>
<evidence type="ECO:0000313" key="12">
    <source>
        <dbReference type="Proteomes" id="UP000629596"/>
    </source>
</evidence>
<dbReference type="FunFam" id="3.30.70.20:FF:000046">
    <property type="entry name" value="Periplasmic [Fe] hydrogenase large subunit"/>
    <property type="match status" value="1"/>
</dbReference>
<evidence type="ECO:0000313" key="10">
    <source>
        <dbReference type="EMBL" id="RDU50521.1"/>
    </source>
</evidence>
<dbReference type="Pfam" id="PF13183">
    <property type="entry name" value="Fer4_8"/>
    <property type="match status" value="1"/>
</dbReference>
<evidence type="ECO:0000256" key="1">
    <source>
        <dbReference type="ARBA" id="ARBA00022448"/>
    </source>
</evidence>
<keyword evidence="7" id="KW-0472">Membrane</keyword>
<dbReference type="InterPro" id="IPR017896">
    <property type="entry name" value="4Fe4S_Fe-S-bd"/>
</dbReference>
<reference evidence="9 12" key="2">
    <citation type="submission" date="2020-08" db="EMBL/GenBank/DDBJ databases">
        <title>Genome public.</title>
        <authorList>
            <person name="Liu C."/>
            <person name="Sun Q."/>
        </authorList>
    </citation>
    <scope>NUCLEOTIDE SEQUENCE [LARGE SCALE GENOMIC DNA]</scope>
    <source>
        <strain evidence="9 12">426_9</strain>
    </source>
</reference>
<feature type="transmembrane region" description="Helical" evidence="7">
    <location>
        <begin position="40"/>
        <end position="58"/>
    </location>
</feature>
<dbReference type="EMBL" id="QREV01000005">
    <property type="protein sequence ID" value="RDU50521.1"/>
    <property type="molecule type" value="Genomic_DNA"/>
</dbReference>
<dbReference type="InterPro" id="IPR051684">
    <property type="entry name" value="Electron_Trans/Redox"/>
</dbReference>
<dbReference type="AlphaFoldDB" id="A0A3D8HHW5"/>
<keyword evidence="1" id="KW-0813">Transport</keyword>
<feature type="transmembrane region" description="Helical" evidence="7">
    <location>
        <begin position="103"/>
        <end position="125"/>
    </location>
</feature>
<feature type="domain" description="4Fe-4S ferredoxin-type" evidence="8">
    <location>
        <begin position="345"/>
        <end position="376"/>
    </location>
</feature>
<dbReference type="Pfam" id="PF12801">
    <property type="entry name" value="Fer4_5"/>
    <property type="match status" value="2"/>
</dbReference>
<evidence type="ECO:0000256" key="6">
    <source>
        <dbReference type="ARBA" id="ARBA00023014"/>
    </source>
</evidence>